<accession>A0A1F5UP37</accession>
<gene>
    <name evidence="1" type="ORF">A2Z21_02045</name>
</gene>
<sequence length="89" mass="9808">MKELLEEIERVLETASWKLGEATGIPEEIRPRFFTGEAGDWIFAAIEFTNHGRVGYDGTTTNMKKGLVVRLTPDLAEKAVKLAAAQVSS</sequence>
<comment type="caution">
    <text evidence="1">The sequence shown here is derived from an EMBL/GenBank/DDBJ whole genome shotgun (WGS) entry which is preliminary data.</text>
</comment>
<dbReference type="AlphaFoldDB" id="A0A1F5UP37"/>
<dbReference type="Proteomes" id="UP000179157">
    <property type="component" value="Unassembled WGS sequence"/>
</dbReference>
<evidence type="ECO:0000313" key="1">
    <source>
        <dbReference type="EMBL" id="OGF52948.1"/>
    </source>
</evidence>
<proteinExistence type="predicted"/>
<evidence type="ECO:0000313" key="2">
    <source>
        <dbReference type="Proteomes" id="UP000179157"/>
    </source>
</evidence>
<organism evidence="1 2">
    <name type="scientific">Fraserbacteria sp. (strain RBG_16_55_9)</name>
    <dbReference type="NCBI Taxonomy" id="1817864"/>
    <lineage>
        <taxon>Bacteria</taxon>
        <taxon>Candidatus Fraseribacteriota</taxon>
    </lineage>
</organism>
<name>A0A1F5UP37_FRAXR</name>
<dbReference type="EMBL" id="MFGX01000123">
    <property type="protein sequence ID" value="OGF52948.1"/>
    <property type="molecule type" value="Genomic_DNA"/>
</dbReference>
<reference evidence="1 2" key="1">
    <citation type="journal article" date="2016" name="Nat. Commun.">
        <title>Thousands of microbial genomes shed light on interconnected biogeochemical processes in an aquifer system.</title>
        <authorList>
            <person name="Anantharaman K."/>
            <person name="Brown C.T."/>
            <person name="Hug L.A."/>
            <person name="Sharon I."/>
            <person name="Castelle C.J."/>
            <person name="Probst A.J."/>
            <person name="Thomas B.C."/>
            <person name="Singh A."/>
            <person name="Wilkins M.J."/>
            <person name="Karaoz U."/>
            <person name="Brodie E.L."/>
            <person name="Williams K.H."/>
            <person name="Hubbard S.S."/>
            <person name="Banfield J.F."/>
        </authorList>
    </citation>
    <scope>NUCLEOTIDE SEQUENCE [LARGE SCALE GENOMIC DNA]</scope>
    <source>
        <strain evidence="2">RBG_16_55_9</strain>
    </source>
</reference>
<protein>
    <submittedName>
        <fullName evidence="1">Uncharacterized protein</fullName>
    </submittedName>
</protein>